<organism evidence="2 3">
    <name type="scientific">Colletotrichum tofieldiae</name>
    <dbReference type="NCBI Taxonomy" id="708197"/>
    <lineage>
        <taxon>Eukaryota</taxon>
        <taxon>Fungi</taxon>
        <taxon>Dikarya</taxon>
        <taxon>Ascomycota</taxon>
        <taxon>Pezizomycotina</taxon>
        <taxon>Sordariomycetes</taxon>
        <taxon>Hypocreomycetidae</taxon>
        <taxon>Glomerellales</taxon>
        <taxon>Glomerellaceae</taxon>
        <taxon>Colletotrichum</taxon>
        <taxon>Colletotrichum spaethianum species complex</taxon>
    </lineage>
</organism>
<proteinExistence type="predicted"/>
<name>A0A166T2Z8_9PEZI</name>
<evidence type="ECO:0000256" key="1">
    <source>
        <dbReference type="SAM" id="MobiDB-lite"/>
    </source>
</evidence>
<feature type="region of interest" description="Disordered" evidence="1">
    <location>
        <begin position="13"/>
        <end position="53"/>
    </location>
</feature>
<evidence type="ECO:0000313" key="2">
    <source>
        <dbReference type="EMBL" id="KZL71513.1"/>
    </source>
</evidence>
<reference evidence="2 3" key="1">
    <citation type="submission" date="2015-06" db="EMBL/GenBank/DDBJ databases">
        <title>Survival trade-offs in plant roots during colonization by closely related pathogenic and mutualistic fungi.</title>
        <authorList>
            <person name="Hacquard S."/>
            <person name="Kracher B."/>
            <person name="Hiruma K."/>
            <person name="Weinman A."/>
            <person name="Muench P."/>
            <person name="Garrido Oter R."/>
            <person name="Ver Loren van Themaat E."/>
            <person name="Dallerey J.-F."/>
            <person name="Damm U."/>
            <person name="Henrissat B."/>
            <person name="Lespinet O."/>
            <person name="Thon M."/>
            <person name="Kemen E."/>
            <person name="McHardy A.C."/>
            <person name="Schulze-Lefert P."/>
            <person name="O'Connell R.J."/>
        </authorList>
    </citation>
    <scope>NUCLEOTIDE SEQUENCE [LARGE SCALE GENOMIC DNA]</scope>
    <source>
        <strain evidence="2 3">0861</strain>
    </source>
</reference>
<sequence>MSSGRDGCVAVDLMGRDWSQTGTSAQRNNGRRDVSGSGRGSGSGSDTGVIKRLGCRETTEATGLYPVEGPKC</sequence>
<dbReference type="EMBL" id="LFIV01000070">
    <property type="protein sequence ID" value="KZL71513.1"/>
    <property type="molecule type" value="Genomic_DNA"/>
</dbReference>
<comment type="caution">
    <text evidence="2">The sequence shown here is derived from an EMBL/GenBank/DDBJ whole genome shotgun (WGS) entry which is preliminary data.</text>
</comment>
<dbReference type="AlphaFoldDB" id="A0A166T2Z8"/>
<keyword evidence="3" id="KW-1185">Reference proteome</keyword>
<evidence type="ECO:0000313" key="3">
    <source>
        <dbReference type="Proteomes" id="UP000076552"/>
    </source>
</evidence>
<gene>
    <name evidence="2" type="ORF">CT0861_05001</name>
</gene>
<protein>
    <submittedName>
        <fullName evidence="2">Uncharacterized protein</fullName>
    </submittedName>
</protein>
<dbReference type="Proteomes" id="UP000076552">
    <property type="component" value="Unassembled WGS sequence"/>
</dbReference>
<accession>A0A166T2Z8</accession>